<protein>
    <submittedName>
        <fullName evidence="1">Uncharacterized protein</fullName>
    </submittedName>
</protein>
<organism evidence="1 2">
    <name type="scientific">Limnohabitans planktonicus II-D5</name>
    <dbReference type="NCBI Taxonomy" id="1293045"/>
    <lineage>
        <taxon>Bacteria</taxon>
        <taxon>Pseudomonadati</taxon>
        <taxon>Pseudomonadota</taxon>
        <taxon>Betaproteobacteria</taxon>
        <taxon>Burkholderiales</taxon>
        <taxon>Comamonadaceae</taxon>
        <taxon>Limnohabitans</taxon>
    </lineage>
</organism>
<comment type="caution">
    <text evidence="1">The sequence shown here is derived from an EMBL/GenBank/DDBJ whole genome shotgun (WGS) entry which is preliminary data.</text>
</comment>
<gene>
    <name evidence="1" type="ORF">H663_020390</name>
</gene>
<dbReference type="Proteomes" id="UP000037507">
    <property type="component" value="Unassembled WGS sequence"/>
</dbReference>
<keyword evidence="2" id="KW-1185">Reference proteome</keyword>
<accession>A0A2T7SRS7</accession>
<dbReference type="EMBL" id="LFYT02000076">
    <property type="protein sequence ID" value="PVE05545.1"/>
    <property type="molecule type" value="Genomic_DNA"/>
</dbReference>
<sequence length="67" mass="7650">MAARSLSLRVVMYIKQLRLSVPLNMVVKLSMVFGFIETFSTDSLPHLKTYNFEEIMTAMSFSIDSGR</sequence>
<proteinExistence type="predicted"/>
<evidence type="ECO:0000313" key="1">
    <source>
        <dbReference type="EMBL" id="PVE05545.1"/>
    </source>
</evidence>
<name>A0A2T7SRS7_9BURK</name>
<evidence type="ECO:0000313" key="2">
    <source>
        <dbReference type="Proteomes" id="UP000037507"/>
    </source>
</evidence>
<reference evidence="1" key="1">
    <citation type="submission" date="2017-04" db="EMBL/GenBank/DDBJ databases">
        <title>Unexpected and diverse lifestyles within the genus Limnohabitans.</title>
        <authorList>
            <person name="Kasalicky V."/>
            <person name="Mehrshad M."/>
            <person name="Andrei S.-A."/>
            <person name="Salcher M."/>
            <person name="Kratochvilova H."/>
            <person name="Simek K."/>
            <person name="Ghai R."/>
        </authorList>
    </citation>
    <scope>NUCLEOTIDE SEQUENCE [LARGE SCALE GENOMIC DNA]</scope>
    <source>
        <strain evidence="1">II-D5</strain>
    </source>
</reference>
<dbReference type="AlphaFoldDB" id="A0A2T7SRS7"/>